<evidence type="ECO:0000313" key="3">
    <source>
        <dbReference type="WBParaSite" id="Gr19_v10_g8227.t1"/>
    </source>
</evidence>
<sequence length="135" mass="14837">MNARDQIGWTETDGHNKQEEDGDGDEEPGSSSARPIATPKLGDAHLCNIWVTERTAAAKASATSHDGALCLEAIVMNERIGRLEGFGGLGTERLNNLEFNGRNLFGLEEKDFGIRKSISHRWAENDHSTIELFVD</sequence>
<protein>
    <submittedName>
        <fullName evidence="3">Uncharacterized protein</fullName>
    </submittedName>
</protein>
<proteinExistence type="predicted"/>
<evidence type="ECO:0000256" key="1">
    <source>
        <dbReference type="SAM" id="MobiDB-lite"/>
    </source>
</evidence>
<dbReference type="Proteomes" id="UP000887572">
    <property type="component" value="Unplaced"/>
</dbReference>
<accession>A0A914I9U9</accession>
<dbReference type="WBParaSite" id="Gr19_v10_g8227.t1">
    <property type="protein sequence ID" value="Gr19_v10_g8227.t1"/>
    <property type="gene ID" value="Gr19_v10_g8227"/>
</dbReference>
<feature type="region of interest" description="Disordered" evidence="1">
    <location>
        <begin position="1"/>
        <end position="39"/>
    </location>
</feature>
<dbReference type="AlphaFoldDB" id="A0A914I9U9"/>
<evidence type="ECO:0000313" key="2">
    <source>
        <dbReference type="Proteomes" id="UP000887572"/>
    </source>
</evidence>
<organism evidence="2 3">
    <name type="scientific">Globodera rostochiensis</name>
    <name type="common">Golden nematode worm</name>
    <name type="synonym">Heterodera rostochiensis</name>
    <dbReference type="NCBI Taxonomy" id="31243"/>
    <lineage>
        <taxon>Eukaryota</taxon>
        <taxon>Metazoa</taxon>
        <taxon>Ecdysozoa</taxon>
        <taxon>Nematoda</taxon>
        <taxon>Chromadorea</taxon>
        <taxon>Rhabditida</taxon>
        <taxon>Tylenchina</taxon>
        <taxon>Tylenchomorpha</taxon>
        <taxon>Tylenchoidea</taxon>
        <taxon>Heteroderidae</taxon>
        <taxon>Heteroderinae</taxon>
        <taxon>Globodera</taxon>
    </lineage>
</organism>
<reference evidence="3" key="1">
    <citation type="submission" date="2022-11" db="UniProtKB">
        <authorList>
            <consortium name="WormBaseParasite"/>
        </authorList>
    </citation>
    <scope>IDENTIFICATION</scope>
</reference>
<name>A0A914I9U9_GLORO</name>
<keyword evidence="2" id="KW-1185">Reference proteome</keyword>